<gene>
    <name evidence="6" type="ORF">QQ020_27265</name>
</gene>
<dbReference type="Pfam" id="PF04542">
    <property type="entry name" value="Sigma70_r2"/>
    <property type="match status" value="1"/>
</dbReference>
<dbReference type="InterPro" id="IPR039425">
    <property type="entry name" value="RNA_pol_sigma-70-like"/>
</dbReference>
<keyword evidence="4" id="KW-0804">Transcription</keyword>
<dbReference type="EMBL" id="JAUJEB010000007">
    <property type="protein sequence ID" value="MDN5215808.1"/>
    <property type="molecule type" value="Genomic_DNA"/>
</dbReference>
<dbReference type="InterPro" id="IPR014284">
    <property type="entry name" value="RNA_pol_sigma-70_dom"/>
</dbReference>
<dbReference type="Gene3D" id="1.10.1740.10">
    <property type="match status" value="1"/>
</dbReference>
<keyword evidence="3" id="KW-0238">DNA-binding</keyword>
<organism evidence="6 7">
    <name type="scientific">Agaribacillus aureus</name>
    <dbReference type="NCBI Taxonomy" id="3051825"/>
    <lineage>
        <taxon>Bacteria</taxon>
        <taxon>Pseudomonadati</taxon>
        <taxon>Bacteroidota</taxon>
        <taxon>Cytophagia</taxon>
        <taxon>Cytophagales</taxon>
        <taxon>Splendidivirgaceae</taxon>
        <taxon>Agaribacillus</taxon>
    </lineage>
</organism>
<sequence length="270" mass="31897">MMSKAEKYQQEFIQFRNELKSFIYRIVNHRQEAEDITQDTYVKAFKNLDSFQEKSSFKTWTFSIATNLLRDSFRARRKWGEDWQDLGKEFNQENEQILRDKVDISHTSEHGKFVIREHINFCFTCISKTLLLTNQICLMLKEVYNFKVNEIMLITNLTEGKVKHAIAGARRDMSRIFERRCSLISKKGICHQCTELNNVFNPEQDAHMEANKVKMAKEAEQANYDELLQLRLQLVKAIDPLNAEGTNLHNFITENCPDWAKHQMLKQVKH</sequence>
<dbReference type="SUPFAM" id="SSF88946">
    <property type="entry name" value="Sigma2 domain of RNA polymerase sigma factors"/>
    <property type="match status" value="1"/>
</dbReference>
<dbReference type="InterPro" id="IPR007627">
    <property type="entry name" value="RNA_pol_sigma70_r2"/>
</dbReference>
<protein>
    <submittedName>
        <fullName evidence="6">RNA polymerase sigma factor</fullName>
    </submittedName>
</protein>
<name>A0ABT8LHR9_9BACT</name>
<evidence type="ECO:0000256" key="2">
    <source>
        <dbReference type="ARBA" id="ARBA00023082"/>
    </source>
</evidence>
<dbReference type="Proteomes" id="UP001172083">
    <property type="component" value="Unassembled WGS sequence"/>
</dbReference>
<evidence type="ECO:0000256" key="4">
    <source>
        <dbReference type="ARBA" id="ARBA00023163"/>
    </source>
</evidence>
<dbReference type="PANTHER" id="PTHR43133:SF8">
    <property type="entry name" value="RNA POLYMERASE SIGMA FACTOR HI_1459-RELATED"/>
    <property type="match status" value="1"/>
</dbReference>
<evidence type="ECO:0000313" key="6">
    <source>
        <dbReference type="EMBL" id="MDN5215808.1"/>
    </source>
</evidence>
<dbReference type="RefSeq" id="WP_346761145.1">
    <property type="nucleotide sequence ID" value="NZ_JAUJEB010000007.1"/>
</dbReference>
<accession>A0ABT8LHR9</accession>
<dbReference type="InterPro" id="IPR013325">
    <property type="entry name" value="RNA_pol_sigma_r2"/>
</dbReference>
<keyword evidence="7" id="KW-1185">Reference proteome</keyword>
<dbReference type="PANTHER" id="PTHR43133">
    <property type="entry name" value="RNA POLYMERASE ECF-TYPE SIGMA FACTO"/>
    <property type="match status" value="1"/>
</dbReference>
<keyword evidence="2" id="KW-0731">Sigma factor</keyword>
<evidence type="ECO:0000313" key="7">
    <source>
        <dbReference type="Proteomes" id="UP001172083"/>
    </source>
</evidence>
<feature type="domain" description="RNA polymerase sigma-70 region 2" evidence="5">
    <location>
        <begin position="14"/>
        <end position="77"/>
    </location>
</feature>
<comment type="caution">
    <text evidence="6">The sequence shown here is derived from an EMBL/GenBank/DDBJ whole genome shotgun (WGS) entry which is preliminary data.</text>
</comment>
<evidence type="ECO:0000256" key="1">
    <source>
        <dbReference type="ARBA" id="ARBA00023015"/>
    </source>
</evidence>
<reference evidence="6" key="1">
    <citation type="submission" date="2023-06" db="EMBL/GenBank/DDBJ databases">
        <title>Genomic of Agaribacillus aureum.</title>
        <authorList>
            <person name="Wang G."/>
        </authorList>
    </citation>
    <scope>NUCLEOTIDE SEQUENCE</scope>
    <source>
        <strain evidence="6">BMA12</strain>
    </source>
</reference>
<evidence type="ECO:0000256" key="3">
    <source>
        <dbReference type="ARBA" id="ARBA00023125"/>
    </source>
</evidence>
<keyword evidence="1" id="KW-0805">Transcription regulation</keyword>
<evidence type="ECO:0000259" key="5">
    <source>
        <dbReference type="Pfam" id="PF04542"/>
    </source>
</evidence>
<dbReference type="NCBIfam" id="TIGR02937">
    <property type="entry name" value="sigma70-ECF"/>
    <property type="match status" value="1"/>
</dbReference>
<proteinExistence type="predicted"/>